<evidence type="ECO:0000256" key="1">
    <source>
        <dbReference type="ARBA" id="ARBA00001947"/>
    </source>
</evidence>
<dbReference type="PANTHER" id="PTHR46233:SF3">
    <property type="entry name" value="HYDROXYACYLGLUTATHIONE HYDROLASE GLOC"/>
    <property type="match status" value="1"/>
</dbReference>
<dbReference type="GO" id="GO:0046872">
    <property type="term" value="F:metal ion binding"/>
    <property type="evidence" value="ECO:0007669"/>
    <property type="project" value="UniProtKB-KW"/>
</dbReference>
<keyword evidence="3" id="KW-0378">Hydrolase</keyword>
<dbReference type="CDD" id="cd06262">
    <property type="entry name" value="metallo-hydrolase-like_MBL-fold"/>
    <property type="match status" value="1"/>
</dbReference>
<evidence type="ECO:0000256" key="2">
    <source>
        <dbReference type="ARBA" id="ARBA00022723"/>
    </source>
</evidence>
<dbReference type="InterPro" id="IPR036866">
    <property type="entry name" value="RibonucZ/Hydroxyglut_hydro"/>
</dbReference>
<dbReference type="InterPro" id="IPR051453">
    <property type="entry name" value="MBL_Glyoxalase_II"/>
</dbReference>
<evidence type="ECO:0000313" key="7">
    <source>
        <dbReference type="Proteomes" id="UP000288086"/>
    </source>
</evidence>
<dbReference type="InterPro" id="IPR001279">
    <property type="entry name" value="Metallo-B-lactamas"/>
</dbReference>
<name>A0A3S3STG3_9BACT</name>
<keyword evidence="2" id="KW-0479">Metal-binding</keyword>
<dbReference type="Proteomes" id="UP000288086">
    <property type="component" value="Unassembled WGS sequence"/>
</dbReference>
<dbReference type="EMBL" id="MTKP01000031">
    <property type="protein sequence ID" value="RWX49571.1"/>
    <property type="molecule type" value="Genomic_DNA"/>
</dbReference>
<evidence type="ECO:0000313" key="6">
    <source>
        <dbReference type="EMBL" id="RWX49571.1"/>
    </source>
</evidence>
<proteinExistence type="predicted"/>
<evidence type="ECO:0000256" key="4">
    <source>
        <dbReference type="ARBA" id="ARBA00022833"/>
    </source>
</evidence>
<gene>
    <name evidence="6" type="ORF">VT98_10312</name>
</gene>
<comment type="cofactor">
    <cofactor evidence="1">
        <name>Zn(2+)</name>
        <dbReference type="ChEBI" id="CHEBI:29105"/>
    </cofactor>
</comment>
<dbReference type="AlphaFoldDB" id="A0A3S3STG3"/>
<reference evidence="6 7" key="1">
    <citation type="submission" date="2017-01" db="EMBL/GenBank/DDBJ databases">
        <title>The cable genome- insights into the physiology and evolution of filamentous bacteria capable of sulfide oxidation via long distance electron transfer.</title>
        <authorList>
            <person name="Schreiber L."/>
            <person name="Bjerg J.T."/>
            <person name="Boggild A."/>
            <person name="Van De Vossenberg J."/>
            <person name="Meysman F."/>
            <person name="Nielsen L.P."/>
            <person name="Schramm A."/>
            <person name="Kjeldsen K.U."/>
        </authorList>
    </citation>
    <scope>NUCLEOTIDE SEQUENCE [LARGE SCALE GENOMIC DNA]</scope>
    <source>
        <strain evidence="6">A1</strain>
    </source>
</reference>
<keyword evidence="7" id="KW-1185">Reference proteome</keyword>
<dbReference type="GO" id="GO:0016787">
    <property type="term" value="F:hydrolase activity"/>
    <property type="evidence" value="ECO:0007669"/>
    <property type="project" value="UniProtKB-KW"/>
</dbReference>
<comment type="caution">
    <text evidence="6">The sequence shown here is derived from an EMBL/GenBank/DDBJ whole genome shotgun (WGS) entry which is preliminary data.</text>
</comment>
<accession>A0A3S3STG3</accession>
<dbReference type="PANTHER" id="PTHR46233">
    <property type="entry name" value="HYDROXYACYLGLUTATHIONE HYDROLASE GLOC"/>
    <property type="match status" value="1"/>
</dbReference>
<dbReference type="SMART" id="SM00849">
    <property type="entry name" value="Lactamase_B"/>
    <property type="match status" value="1"/>
</dbReference>
<feature type="domain" description="Metallo-beta-lactamase" evidence="5">
    <location>
        <begin position="12"/>
        <end position="189"/>
    </location>
</feature>
<evidence type="ECO:0000259" key="5">
    <source>
        <dbReference type="SMART" id="SM00849"/>
    </source>
</evidence>
<dbReference type="Pfam" id="PF00753">
    <property type="entry name" value="Lactamase_B"/>
    <property type="match status" value="1"/>
</dbReference>
<dbReference type="SUPFAM" id="SSF56281">
    <property type="entry name" value="Metallo-hydrolase/oxidoreductase"/>
    <property type="match status" value="1"/>
</dbReference>
<sequence>MKIQQLTVGMMSVCCYIISCEKTGKAAVIDPGGDEEKILTACKEHNLDVIYIINTHGHPDHVCCNGPVRQATGAQIIMHRSDAEFFSTADAKSYFSMLGLPESPPADILIEHGEKITIGEETLTVIHTPGHTPGGVCLYNEPDCFTGDTLFVGGVGRTDFPGGSMPELSRSIKERLLTLPLETVVWPGHGYGGFQSTIGDEAEGNPYF</sequence>
<organism evidence="6 7">
    <name type="scientific">Candidatus Electrothrix communis</name>
    <dbReference type="NCBI Taxonomy" id="1859133"/>
    <lineage>
        <taxon>Bacteria</taxon>
        <taxon>Pseudomonadati</taxon>
        <taxon>Thermodesulfobacteriota</taxon>
        <taxon>Desulfobulbia</taxon>
        <taxon>Desulfobulbales</taxon>
        <taxon>Desulfobulbaceae</taxon>
        <taxon>Candidatus Electrothrix</taxon>
    </lineage>
</organism>
<protein>
    <submittedName>
        <fullName evidence="6">Glyoxylase, beta-lactamase superfamily II</fullName>
    </submittedName>
</protein>
<dbReference type="Gene3D" id="3.60.15.10">
    <property type="entry name" value="Ribonuclease Z/Hydroxyacylglutathione hydrolase-like"/>
    <property type="match status" value="1"/>
</dbReference>
<keyword evidence="4" id="KW-0862">Zinc</keyword>
<evidence type="ECO:0000256" key="3">
    <source>
        <dbReference type="ARBA" id="ARBA00022801"/>
    </source>
</evidence>